<keyword evidence="5" id="KW-0813">Transport</keyword>
<organism evidence="14 15">
    <name type="scientific">Marinihelvus fidelis</name>
    <dbReference type="NCBI Taxonomy" id="2613842"/>
    <lineage>
        <taxon>Bacteria</taxon>
        <taxon>Pseudomonadati</taxon>
        <taxon>Pseudomonadota</taxon>
        <taxon>Gammaproteobacteria</taxon>
        <taxon>Chromatiales</taxon>
        <taxon>Wenzhouxiangellaceae</taxon>
        <taxon>Marinihelvus</taxon>
    </lineage>
</organism>
<keyword evidence="11" id="KW-0998">Cell outer membrane</keyword>
<comment type="subcellular location">
    <subcellularLocation>
        <location evidence="1">Cell outer membrane</location>
        <topology evidence="1">Lipid-anchor</topology>
    </subcellularLocation>
</comment>
<dbReference type="EMBL" id="VYXP01000003">
    <property type="protein sequence ID" value="KAA9132463.1"/>
    <property type="molecule type" value="Genomic_DNA"/>
</dbReference>
<comment type="caution">
    <text evidence="14">The sequence shown here is derived from an EMBL/GenBank/DDBJ whole genome shotgun (WGS) entry which is preliminary data.</text>
</comment>
<evidence type="ECO:0000256" key="10">
    <source>
        <dbReference type="ARBA" id="ARBA00023186"/>
    </source>
</evidence>
<evidence type="ECO:0000256" key="11">
    <source>
        <dbReference type="ARBA" id="ARBA00023237"/>
    </source>
</evidence>
<proteinExistence type="inferred from homology"/>
<evidence type="ECO:0000256" key="8">
    <source>
        <dbReference type="ARBA" id="ARBA00023136"/>
    </source>
</evidence>
<evidence type="ECO:0000256" key="6">
    <source>
        <dbReference type="ARBA" id="ARBA00022729"/>
    </source>
</evidence>
<evidence type="ECO:0000256" key="4">
    <source>
        <dbReference type="ARBA" id="ARBA00016202"/>
    </source>
</evidence>
<reference evidence="14 15" key="1">
    <citation type="submission" date="2019-09" db="EMBL/GenBank/DDBJ databases">
        <title>Wenzhouxiangella sp. Genome sequencing and assembly.</title>
        <authorList>
            <person name="Zhang R."/>
        </authorList>
    </citation>
    <scope>NUCLEOTIDE SEQUENCE [LARGE SCALE GENOMIC DNA]</scope>
    <source>
        <strain evidence="14 15">W260</strain>
    </source>
</reference>
<dbReference type="Pfam" id="PF03550">
    <property type="entry name" value="LolB"/>
    <property type="match status" value="1"/>
</dbReference>
<dbReference type="RefSeq" id="WP_150863173.1">
    <property type="nucleotide sequence ID" value="NZ_VYXP01000003.1"/>
</dbReference>
<sequence length="214" mass="23102">MKLRWALVAACALLAGCAGRAPTPTPVDDGQARQLYVERAAELAAWTEWSFTGRLGLRIDGDGGSGQIEWEETPDRAVLSFRGALGQGAWQLVTSDDGAELTRSDGSVLRAPTADALAMAEVGWPVPVAELSRWVRGLVHQGDDVSRLPVGVALDVRGLPVSLDQGDWQVLFERYSEESGAWLPRKVEASRGDNRVRLAISRWRFSSGEPGAGH</sequence>
<evidence type="ECO:0000313" key="14">
    <source>
        <dbReference type="EMBL" id="KAA9132463.1"/>
    </source>
</evidence>
<evidence type="ECO:0000256" key="7">
    <source>
        <dbReference type="ARBA" id="ARBA00022927"/>
    </source>
</evidence>
<keyword evidence="10" id="KW-0143">Chaperone</keyword>
<dbReference type="Proteomes" id="UP000325372">
    <property type="component" value="Unassembled WGS sequence"/>
</dbReference>
<protein>
    <recommendedName>
        <fullName evidence="4">Outer-membrane lipoprotein LolB</fullName>
    </recommendedName>
</protein>
<dbReference type="PROSITE" id="PS51257">
    <property type="entry name" value="PROKAR_LIPOPROTEIN"/>
    <property type="match status" value="1"/>
</dbReference>
<evidence type="ECO:0000256" key="13">
    <source>
        <dbReference type="SAM" id="SignalP"/>
    </source>
</evidence>
<keyword evidence="12 14" id="KW-0449">Lipoprotein</keyword>
<dbReference type="InterPro" id="IPR029046">
    <property type="entry name" value="LolA/LolB/LppX"/>
</dbReference>
<evidence type="ECO:0000256" key="9">
    <source>
        <dbReference type="ARBA" id="ARBA00023139"/>
    </source>
</evidence>
<dbReference type="InterPro" id="IPR004565">
    <property type="entry name" value="OM_lipoprot_LolB"/>
</dbReference>
<keyword evidence="6 13" id="KW-0732">Signal</keyword>
<keyword evidence="7" id="KW-0653">Protein transport</keyword>
<evidence type="ECO:0000256" key="2">
    <source>
        <dbReference type="ARBA" id="ARBA00009696"/>
    </source>
</evidence>
<dbReference type="NCBIfam" id="TIGR00548">
    <property type="entry name" value="lolB"/>
    <property type="match status" value="1"/>
</dbReference>
<evidence type="ECO:0000256" key="12">
    <source>
        <dbReference type="ARBA" id="ARBA00023288"/>
    </source>
</evidence>
<dbReference type="GO" id="GO:0015031">
    <property type="term" value="P:protein transport"/>
    <property type="evidence" value="ECO:0007669"/>
    <property type="project" value="UniProtKB-KW"/>
</dbReference>
<comment type="similarity">
    <text evidence="2">Belongs to the LolB family.</text>
</comment>
<dbReference type="GO" id="GO:0009279">
    <property type="term" value="C:cell outer membrane"/>
    <property type="evidence" value="ECO:0007669"/>
    <property type="project" value="UniProtKB-SubCell"/>
</dbReference>
<feature type="chain" id="PRO_5024326521" description="Outer-membrane lipoprotein LolB" evidence="13">
    <location>
        <begin position="21"/>
        <end position="214"/>
    </location>
</feature>
<keyword evidence="9" id="KW-0564">Palmitate</keyword>
<dbReference type="Gene3D" id="2.50.20.10">
    <property type="entry name" value="Lipoprotein localisation LolA/LolB/LppX"/>
    <property type="match status" value="1"/>
</dbReference>
<evidence type="ECO:0000256" key="1">
    <source>
        <dbReference type="ARBA" id="ARBA00004459"/>
    </source>
</evidence>
<dbReference type="CDD" id="cd16326">
    <property type="entry name" value="LolB"/>
    <property type="match status" value="1"/>
</dbReference>
<name>A0A5N0TBK5_9GAMM</name>
<feature type="signal peptide" evidence="13">
    <location>
        <begin position="1"/>
        <end position="20"/>
    </location>
</feature>
<keyword evidence="15" id="KW-1185">Reference proteome</keyword>
<accession>A0A5N0TBK5</accession>
<dbReference type="SUPFAM" id="SSF89392">
    <property type="entry name" value="Prokaryotic lipoproteins and lipoprotein localization factors"/>
    <property type="match status" value="1"/>
</dbReference>
<dbReference type="AlphaFoldDB" id="A0A5N0TBK5"/>
<gene>
    <name evidence="14" type="primary">lolB</name>
    <name evidence="14" type="ORF">F3N42_04335</name>
</gene>
<evidence type="ECO:0000313" key="15">
    <source>
        <dbReference type="Proteomes" id="UP000325372"/>
    </source>
</evidence>
<keyword evidence="8" id="KW-0472">Membrane</keyword>
<evidence type="ECO:0000256" key="3">
    <source>
        <dbReference type="ARBA" id="ARBA00011245"/>
    </source>
</evidence>
<evidence type="ECO:0000256" key="5">
    <source>
        <dbReference type="ARBA" id="ARBA00022448"/>
    </source>
</evidence>
<comment type="subunit">
    <text evidence="3">Monomer.</text>
</comment>